<evidence type="ECO:0000256" key="1">
    <source>
        <dbReference type="SAM" id="MobiDB-lite"/>
    </source>
</evidence>
<dbReference type="AlphaFoldDB" id="A0A7S4AU55"/>
<evidence type="ECO:0000313" key="2">
    <source>
        <dbReference type="EMBL" id="CAE0727137.1"/>
    </source>
</evidence>
<dbReference type="EMBL" id="HBIX01029705">
    <property type="protein sequence ID" value="CAE0727137.1"/>
    <property type="molecule type" value="Transcribed_RNA"/>
</dbReference>
<feature type="compositionally biased region" description="Basic residues" evidence="1">
    <location>
        <begin position="135"/>
        <end position="153"/>
    </location>
</feature>
<name>A0A7S4AU55_9STRA</name>
<gene>
    <name evidence="2" type="ORF">PAUS00366_LOCUS19897</name>
</gene>
<organism evidence="2">
    <name type="scientific">Pseudo-nitzschia australis</name>
    <dbReference type="NCBI Taxonomy" id="44445"/>
    <lineage>
        <taxon>Eukaryota</taxon>
        <taxon>Sar</taxon>
        <taxon>Stramenopiles</taxon>
        <taxon>Ochrophyta</taxon>
        <taxon>Bacillariophyta</taxon>
        <taxon>Bacillariophyceae</taxon>
        <taxon>Bacillariophycidae</taxon>
        <taxon>Bacillariales</taxon>
        <taxon>Bacillariaceae</taxon>
        <taxon>Pseudo-nitzschia</taxon>
    </lineage>
</organism>
<feature type="compositionally biased region" description="Basic and acidic residues" evidence="1">
    <location>
        <begin position="72"/>
        <end position="95"/>
    </location>
</feature>
<sequence>MLISITPNCNDWFELGVLAYRVRCMLACLVDGCCSRACLRVCVWECAAWEWLPCCGLSDPGSIEKSAKTRTLRPDGTVEARGSKRDRDRPPRIQETEQGQNETPVSTKETGDATRLATYGSPGCRQHLDDEARSSGRKRTHSGSRGHRKRTGGAKKDRARSTPRRSRTVPCWKKCVVRRTTRGVAGGTTIVASVDAETMPGSEHGRENHRADRDREVALPCRHGFQTLGSANVCSGASLCESIAWHAWLAATALLRAQVFFSSRFWLVRGFLATVFNTRNH</sequence>
<feature type="region of interest" description="Disordered" evidence="1">
    <location>
        <begin position="66"/>
        <end position="167"/>
    </location>
</feature>
<reference evidence="2" key="1">
    <citation type="submission" date="2021-01" db="EMBL/GenBank/DDBJ databases">
        <authorList>
            <person name="Corre E."/>
            <person name="Pelletier E."/>
            <person name="Niang G."/>
            <person name="Scheremetjew M."/>
            <person name="Finn R."/>
            <person name="Kale V."/>
            <person name="Holt S."/>
            <person name="Cochrane G."/>
            <person name="Meng A."/>
            <person name="Brown T."/>
            <person name="Cohen L."/>
        </authorList>
    </citation>
    <scope>NUCLEOTIDE SEQUENCE</scope>
    <source>
        <strain evidence="2">10249 10 AB</strain>
    </source>
</reference>
<feature type="compositionally biased region" description="Polar residues" evidence="1">
    <location>
        <begin position="96"/>
        <end position="108"/>
    </location>
</feature>
<protein>
    <submittedName>
        <fullName evidence="2">Uncharacterized protein</fullName>
    </submittedName>
</protein>
<proteinExistence type="predicted"/>
<accession>A0A7S4AU55</accession>